<proteinExistence type="predicted"/>
<comment type="caution">
    <text evidence="1">The sequence shown here is derived from an EMBL/GenBank/DDBJ whole genome shotgun (WGS) entry which is preliminary data.</text>
</comment>
<dbReference type="RefSeq" id="WP_168884984.1">
    <property type="nucleotide sequence ID" value="NZ_JABAIL010000010.1"/>
</dbReference>
<protein>
    <submittedName>
        <fullName evidence="1">Uncharacterized protein</fullName>
    </submittedName>
</protein>
<reference evidence="1 2" key="1">
    <citation type="submission" date="2020-04" db="EMBL/GenBank/DDBJ databases">
        <title>Flammeovirga sp. SR4, a novel species isolated from seawater.</title>
        <authorList>
            <person name="Wang X."/>
        </authorList>
    </citation>
    <scope>NUCLEOTIDE SEQUENCE [LARGE SCALE GENOMIC DNA]</scope>
    <source>
        <strain evidence="1 2">SR4</strain>
    </source>
</reference>
<gene>
    <name evidence="1" type="ORF">HGP29_23920</name>
</gene>
<accession>A0A7X8SQ04</accession>
<keyword evidence="2" id="KW-1185">Reference proteome</keyword>
<name>A0A7X8SQ04_9BACT</name>
<dbReference type="Proteomes" id="UP000585050">
    <property type="component" value="Unassembled WGS sequence"/>
</dbReference>
<dbReference type="AlphaFoldDB" id="A0A7X8SQ04"/>
<evidence type="ECO:0000313" key="1">
    <source>
        <dbReference type="EMBL" id="NLR94273.1"/>
    </source>
</evidence>
<organism evidence="1 2">
    <name type="scientific">Flammeovirga agarivorans</name>
    <dbReference type="NCBI Taxonomy" id="2726742"/>
    <lineage>
        <taxon>Bacteria</taxon>
        <taxon>Pseudomonadati</taxon>
        <taxon>Bacteroidota</taxon>
        <taxon>Cytophagia</taxon>
        <taxon>Cytophagales</taxon>
        <taxon>Flammeovirgaceae</taxon>
        <taxon>Flammeovirga</taxon>
    </lineage>
</organism>
<sequence>MAQNTSYKEKWVPAYGFIFDYEIIIPESIQILNSSNKNIKPIITKTNKLIFIDYSSKDTLSHDEQIKIAYRTLPSSLKQTEHRSFEIYQQGGYGINNYQDSYIQKVEKKNQKQELFYAPNIEKTGSLTRGLSMGNNQDVFVNSAMNLQLQGNITEDVRLTATLTDQDIPFQPEGNTQQIQDFDKVYIALEHKHAKVEAGDIVMKNDENTFLRYNKNVQGVQASIYTGNDSSKIQSTTKVGLSVAKGQFYSANIPPIDGVIGPYRLTGPNGETNIVIIANSERVFIDGQLLERGFDKDYTIDYNLSEITFTEKIVITQYSRIRIDYEYAVQYYSRSILEASNHLKGKNWETLFQYYQEKDDRNSSLFYSLSDEDKQILSSIGDSLQFAYAPSYDTVSFFDPNRVLYTKVDTLTANGSPAICFRLANSSDNSFYQVGFTDVGQGKGDYILDEVTAFGRVYQWVSPINGIPQGRYLPIRKLVAPNQKRMITMGGKLHLSTHEEIKIEGAFSHQDNNLFSDLNDEDDFGAAVNIGIKSTDRVLNKNWKISSFAELMYLDENFKSIDRFRPIEFDRNWSIYYDSIPSSEEIYITSGFEIHQNKDRKIAYSIALRDKDSVVNGHQHNLQLKYNLNQLHFNTNAYLMNAQLIMNNEQSDWKKLSSEVFYKSPYITPGYQYNLDQQSTKVQATDSVATTWMNYTEHFAYLKQGDSLHWNYQLGFKHREDKAPQNGELKIKTITDTYNFSIGQKGRNGNISTDITYRKWKDYFNTTPQNEESLQGRMNGSLKFGNGIGKFNGTYTVSSSRELEKEFVYIRVEDGKGTHTWRDLNGDGIKDLNEFFLAQNPDERQYARFYTPTDEYIPAYRSSLNLRLNLASPRKWKKLNGFRHMVSRFSNNSSILMEKKSTSDDISGRYLPFLSTTTTEDLLTYKYSLRNTLFFNRSNPIYGADFRVVILENQQLLTQGRENRQDQRYTLSGRVNLGRKVTCKLEGTQRNINSGSDYLDDRNYKITEQIATPTIAFQPSIFMRFNLTYSLKKKLGEENNSESIQQTSNIQEVAFEGKWSKAALFTISSKFSMIYQDYSGEENSALGYEMLDALSVGQNFKWNISLIQTLFNGLQLKVNYDWRKSNDNKSVHIGSMNLTALF</sequence>
<evidence type="ECO:0000313" key="2">
    <source>
        <dbReference type="Proteomes" id="UP000585050"/>
    </source>
</evidence>
<dbReference type="EMBL" id="JABAIL010000010">
    <property type="protein sequence ID" value="NLR94273.1"/>
    <property type="molecule type" value="Genomic_DNA"/>
</dbReference>